<evidence type="ECO:0000313" key="5">
    <source>
        <dbReference type="Proteomes" id="UP000019700"/>
    </source>
</evidence>
<protein>
    <recommendedName>
        <fullName evidence="3">M23ase beta-sheet core domain-containing protein</fullName>
    </recommendedName>
</protein>
<dbReference type="InterPro" id="IPR011055">
    <property type="entry name" value="Dup_hybrid_motif"/>
</dbReference>
<dbReference type="OrthoDB" id="5552at10239"/>
<dbReference type="GO" id="GO:0042742">
    <property type="term" value="P:defense response to bacterium"/>
    <property type="evidence" value="ECO:0007669"/>
    <property type="project" value="UniProtKB-KW"/>
</dbReference>
<evidence type="ECO:0000256" key="1">
    <source>
        <dbReference type="ARBA" id="ARBA00022529"/>
    </source>
</evidence>
<dbReference type="Proteomes" id="UP000019700">
    <property type="component" value="Genome"/>
</dbReference>
<evidence type="ECO:0000259" key="3">
    <source>
        <dbReference type="Pfam" id="PF01551"/>
    </source>
</evidence>
<dbReference type="GeneID" id="18938318"/>
<dbReference type="GO" id="GO:0004222">
    <property type="term" value="F:metalloendopeptidase activity"/>
    <property type="evidence" value="ECO:0007669"/>
    <property type="project" value="TreeGrafter"/>
</dbReference>
<sequence length="312" mass="32779">MLPIPFGNPQTYAGHSGVDYPVARGTIFRASGHGYVRGVAYSPRGGYYMYVKYDGYPAVGYHHMDGPSPFVVKGTEVWEGSPLGHVGSKGTNSTGPHLHSEVEGHASTDGYWRFFTRSRVVGGSPAGGGTTLPPTTPTPPPILPGAEMYIIRAEDRPAALIGPGYHYALNGEEAGNVGAVASKDTTVSTRQYDLCIAAATAGNVSGPVSGSFVAWSPNRPKALFGEGYYRELNAEESANAGSLYTNRNFSLNDRQYDLARSVAMTGGAPATAVVDYEKLAAEIASKLPSGSVTDPSAIAKAVRAEFAANPLK</sequence>
<proteinExistence type="predicted"/>
<keyword evidence="1" id="KW-0929">Antimicrobial</keyword>
<dbReference type="EMBL" id="KJ173786">
    <property type="protein sequence ID" value="AHL18477.1"/>
    <property type="molecule type" value="Genomic_DNA"/>
</dbReference>
<keyword evidence="2" id="KW-0081">Bacteriolytic enzyme</keyword>
<evidence type="ECO:0000256" key="2">
    <source>
        <dbReference type="ARBA" id="ARBA00022638"/>
    </source>
</evidence>
<evidence type="ECO:0000313" key="4">
    <source>
        <dbReference type="EMBL" id="AHL18477.1"/>
    </source>
</evidence>
<organism evidence="4 5">
    <name type="scientific">Microbacterium phage vB_MoxS-ISF9</name>
    <dbReference type="NCBI Taxonomy" id="1458670"/>
    <lineage>
        <taxon>Viruses</taxon>
        <taxon>Duplodnaviria</taxon>
        <taxon>Heunggongvirae</taxon>
        <taxon>Uroviricota</taxon>
        <taxon>Caudoviricetes</taxon>
        <taxon>Farahnazvirus</taxon>
        <taxon>Farahnazvirus ISF9</taxon>
    </lineage>
</organism>
<dbReference type="KEGG" id="vg:18938318"/>
<name>W8P064_9CAUD</name>
<feature type="domain" description="M23ase beta-sheet core" evidence="3">
    <location>
        <begin position="14"/>
        <end position="103"/>
    </location>
</feature>
<accession>W8P064</accession>
<dbReference type="GO" id="GO:0031640">
    <property type="term" value="P:killing of cells of another organism"/>
    <property type="evidence" value="ECO:0007669"/>
    <property type="project" value="UniProtKB-KW"/>
</dbReference>
<dbReference type="PANTHER" id="PTHR21666">
    <property type="entry name" value="PEPTIDASE-RELATED"/>
    <property type="match status" value="1"/>
</dbReference>
<dbReference type="PANTHER" id="PTHR21666:SF270">
    <property type="entry name" value="MUREIN HYDROLASE ACTIVATOR ENVC"/>
    <property type="match status" value="1"/>
</dbReference>
<dbReference type="Pfam" id="PF01551">
    <property type="entry name" value="Peptidase_M23"/>
    <property type="match status" value="1"/>
</dbReference>
<reference evidence="4 5" key="1">
    <citation type="journal article" date="2014" name="Arch. Virol.">
        <title>Complete genome sequence of a novel phage, vB_MoxS-ISF9, infecting methylotrophic Microbacterium: first report of a virulent Microbacterium phage.</title>
        <authorList>
            <person name="Zamani I."/>
            <person name="Bouzari M."/>
            <person name="Emtiazi G."/>
            <person name="Ghasemi S.M."/>
            <person name="Chang H.I."/>
        </authorList>
    </citation>
    <scope>NUCLEOTIDE SEQUENCE [LARGE SCALE GENOMIC DNA]</scope>
</reference>
<dbReference type="Gene3D" id="2.70.70.10">
    <property type="entry name" value="Glucose Permease (Domain IIA)"/>
    <property type="match status" value="1"/>
</dbReference>
<dbReference type="RefSeq" id="YP_009021452.1">
    <property type="nucleotide sequence ID" value="NC_023859.1"/>
</dbReference>
<dbReference type="CDD" id="cd12797">
    <property type="entry name" value="M23_peptidase"/>
    <property type="match status" value="1"/>
</dbReference>
<keyword evidence="5" id="KW-1185">Reference proteome</keyword>
<dbReference type="SUPFAM" id="SSF51261">
    <property type="entry name" value="Duplicated hybrid motif"/>
    <property type="match status" value="1"/>
</dbReference>
<dbReference type="InterPro" id="IPR016047">
    <property type="entry name" value="M23ase_b-sheet_dom"/>
</dbReference>
<gene>
    <name evidence="4" type="ORF">ISF9_007</name>
</gene>
<dbReference type="InterPro" id="IPR050570">
    <property type="entry name" value="Cell_wall_metabolism_enzyme"/>
</dbReference>